<keyword evidence="1" id="KW-0227">DNA damage</keyword>
<accession>A0A284S792</accession>
<dbReference type="GO" id="GO:0006310">
    <property type="term" value="P:DNA recombination"/>
    <property type="evidence" value="ECO:0007669"/>
    <property type="project" value="UniProtKB-KW"/>
</dbReference>
<dbReference type="EMBL" id="FUEG01000038">
    <property type="protein sequence ID" value="SJL16836.1"/>
    <property type="molecule type" value="Genomic_DNA"/>
</dbReference>
<keyword evidence="4" id="KW-1185">Reference proteome</keyword>
<keyword evidence="1" id="KW-0347">Helicase</keyword>
<keyword evidence="1" id="KW-0234">DNA repair</keyword>
<evidence type="ECO:0000313" key="3">
    <source>
        <dbReference type="EMBL" id="SJL16836.1"/>
    </source>
</evidence>
<feature type="domain" description="DNA helicase Pif1-like DEAD-box helicase" evidence="2">
    <location>
        <begin position="34"/>
        <end position="147"/>
    </location>
</feature>
<dbReference type="Pfam" id="PF05970">
    <property type="entry name" value="PIF1"/>
    <property type="match status" value="1"/>
</dbReference>
<evidence type="ECO:0000256" key="1">
    <source>
        <dbReference type="RuleBase" id="RU363044"/>
    </source>
</evidence>
<keyword evidence="1" id="KW-0067">ATP-binding</keyword>
<evidence type="ECO:0000313" key="4">
    <source>
        <dbReference type="Proteomes" id="UP000219338"/>
    </source>
</evidence>
<dbReference type="EC" id="5.6.2.3" evidence="1"/>
<dbReference type="GO" id="GO:0043139">
    <property type="term" value="F:5'-3' DNA helicase activity"/>
    <property type="evidence" value="ECO:0007669"/>
    <property type="project" value="UniProtKB-EC"/>
</dbReference>
<dbReference type="GO" id="GO:0016887">
    <property type="term" value="F:ATP hydrolysis activity"/>
    <property type="evidence" value="ECO:0007669"/>
    <property type="project" value="RHEA"/>
</dbReference>
<dbReference type="PANTHER" id="PTHR10492:SF57">
    <property type="entry name" value="ATP-DEPENDENT DNA HELICASE"/>
    <property type="match status" value="1"/>
</dbReference>
<dbReference type="PANTHER" id="PTHR10492">
    <property type="match status" value="1"/>
</dbReference>
<proteinExistence type="inferred from homology"/>
<gene>
    <name evidence="3" type="ORF">ARMOST_20365</name>
</gene>
<evidence type="ECO:0000259" key="2">
    <source>
        <dbReference type="Pfam" id="PF05970"/>
    </source>
</evidence>
<dbReference type="AlphaFoldDB" id="A0A284S792"/>
<dbReference type="InterPro" id="IPR010285">
    <property type="entry name" value="DNA_helicase_pif1-like_DEAD"/>
</dbReference>
<dbReference type="GO" id="GO:0006281">
    <property type="term" value="P:DNA repair"/>
    <property type="evidence" value="ECO:0007669"/>
    <property type="project" value="UniProtKB-KW"/>
</dbReference>
<dbReference type="Proteomes" id="UP000219338">
    <property type="component" value="Unassembled WGS sequence"/>
</dbReference>
<dbReference type="GO" id="GO:0000723">
    <property type="term" value="P:telomere maintenance"/>
    <property type="evidence" value="ECO:0007669"/>
    <property type="project" value="InterPro"/>
</dbReference>
<dbReference type="OMA" id="HIDIHEK"/>
<dbReference type="InterPro" id="IPR027417">
    <property type="entry name" value="P-loop_NTPase"/>
</dbReference>
<sequence>MDWAAYEDNPLLAAQLAYDIPSLQQLVANNLQTFNEEQKMAFNIVVDSATHQQGKLVFLHSAGGGGKTFVCNTIAAAVCAQGQIVLTCASSGISAILLVGGRTSHSTFKIPIPSCDDTTCNIRRGTHLAELLCQTSVIIWDEVPMQN</sequence>
<comment type="similarity">
    <text evidence="1">Belongs to the helicase family.</text>
</comment>
<protein>
    <recommendedName>
        <fullName evidence="1">ATP-dependent DNA helicase</fullName>
        <ecNumber evidence="1">5.6.2.3</ecNumber>
    </recommendedName>
</protein>
<name>A0A284S792_ARMOS</name>
<keyword evidence="1" id="KW-0233">DNA recombination</keyword>
<keyword evidence="1" id="KW-0547">Nucleotide-binding</keyword>
<dbReference type="STRING" id="47428.A0A284S792"/>
<dbReference type="Gene3D" id="3.40.50.300">
    <property type="entry name" value="P-loop containing nucleotide triphosphate hydrolases"/>
    <property type="match status" value="1"/>
</dbReference>
<dbReference type="OrthoDB" id="3366231at2759"/>
<organism evidence="3 4">
    <name type="scientific">Armillaria ostoyae</name>
    <name type="common">Armillaria root rot fungus</name>
    <dbReference type="NCBI Taxonomy" id="47428"/>
    <lineage>
        <taxon>Eukaryota</taxon>
        <taxon>Fungi</taxon>
        <taxon>Dikarya</taxon>
        <taxon>Basidiomycota</taxon>
        <taxon>Agaricomycotina</taxon>
        <taxon>Agaricomycetes</taxon>
        <taxon>Agaricomycetidae</taxon>
        <taxon>Agaricales</taxon>
        <taxon>Marasmiineae</taxon>
        <taxon>Physalacriaceae</taxon>
        <taxon>Armillaria</taxon>
    </lineage>
</organism>
<dbReference type="GO" id="GO:0005524">
    <property type="term" value="F:ATP binding"/>
    <property type="evidence" value="ECO:0007669"/>
    <property type="project" value="UniProtKB-KW"/>
</dbReference>
<reference evidence="4" key="1">
    <citation type="journal article" date="2017" name="Nat. Ecol. Evol.">
        <title>Genome expansion and lineage-specific genetic innovations in the forest pathogenic fungi Armillaria.</title>
        <authorList>
            <person name="Sipos G."/>
            <person name="Prasanna A.N."/>
            <person name="Walter M.C."/>
            <person name="O'Connor E."/>
            <person name="Balint B."/>
            <person name="Krizsan K."/>
            <person name="Kiss B."/>
            <person name="Hess J."/>
            <person name="Varga T."/>
            <person name="Slot J."/>
            <person name="Riley R."/>
            <person name="Boka B."/>
            <person name="Rigling D."/>
            <person name="Barry K."/>
            <person name="Lee J."/>
            <person name="Mihaltcheva S."/>
            <person name="LaButti K."/>
            <person name="Lipzen A."/>
            <person name="Waldron R."/>
            <person name="Moloney N.M."/>
            <person name="Sperisen C."/>
            <person name="Kredics L."/>
            <person name="Vagvoelgyi C."/>
            <person name="Patrignani A."/>
            <person name="Fitzpatrick D."/>
            <person name="Nagy I."/>
            <person name="Doyle S."/>
            <person name="Anderson J.B."/>
            <person name="Grigoriev I.V."/>
            <person name="Gueldener U."/>
            <person name="Muensterkoetter M."/>
            <person name="Nagy L.G."/>
        </authorList>
    </citation>
    <scope>NUCLEOTIDE SEQUENCE [LARGE SCALE GENOMIC DNA]</scope>
    <source>
        <strain evidence="4">C18/9</strain>
    </source>
</reference>
<dbReference type="SUPFAM" id="SSF52540">
    <property type="entry name" value="P-loop containing nucleoside triphosphate hydrolases"/>
    <property type="match status" value="1"/>
</dbReference>
<comment type="cofactor">
    <cofactor evidence="1">
        <name>Mg(2+)</name>
        <dbReference type="ChEBI" id="CHEBI:18420"/>
    </cofactor>
</comment>
<keyword evidence="1" id="KW-0378">Hydrolase</keyword>
<comment type="catalytic activity">
    <reaction evidence="1">
        <text>ATP + H2O = ADP + phosphate + H(+)</text>
        <dbReference type="Rhea" id="RHEA:13065"/>
        <dbReference type="ChEBI" id="CHEBI:15377"/>
        <dbReference type="ChEBI" id="CHEBI:15378"/>
        <dbReference type="ChEBI" id="CHEBI:30616"/>
        <dbReference type="ChEBI" id="CHEBI:43474"/>
        <dbReference type="ChEBI" id="CHEBI:456216"/>
        <dbReference type="EC" id="5.6.2.3"/>
    </reaction>
</comment>